<dbReference type="GO" id="GO:0030973">
    <property type="term" value="F:molybdate ion binding"/>
    <property type="evidence" value="ECO:0007669"/>
    <property type="project" value="TreeGrafter"/>
</dbReference>
<protein>
    <submittedName>
        <fullName evidence="1">Molybdate transporter periplasmic protein</fullName>
    </submittedName>
</protein>
<comment type="caution">
    <text evidence="1">The sequence shown here is derived from an EMBL/GenBank/DDBJ whole genome shotgun (WGS) entry which is preliminary data.</text>
</comment>
<dbReference type="GO" id="GO:0015689">
    <property type="term" value="P:molybdate ion transport"/>
    <property type="evidence" value="ECO:0007669"/>
    <property type="project" value="TreeGrafter"/>
</dbReference>
<gene>
    <name evidence="1" type="ORF">GALL_541940</name>
</gene>
<dbReference type="PANTHER" id="PTHR30632">
    <property type="entry name" value="MOLYBDATE-BINDING PERIPLASMIC PROTEIN"/>
    <property type="match status" value="1"/>
</dbReference>
<evidence type="ECO:0000313" key="1">
    <source>
        <dbReference type="EMBL" id="OIQ64255.1"/>
    </source>
</evidence>
<dbReference type="Pfam" id="PF13531">
    <property type="entry name" value="SBP_bac_11"/>
    <property type="match status" value="1"/>
</dbReference>
<organism evidence="1">
    <name type="scientific">mine drainage metagenome</name>
    <dbReference type="NCBI Taxonomy" id="410659"/>
    <lineage>
        <taxon>unclassified sequences</taxon>
        <taxon>metagenomes</taxon>
        <taxon>ecological metagenomes</taxon>
    </lineage>
</organism>
<dbReference type="Gene3D" id="3.40.190.10">
    <property type="entry name" value="Periplasmic binding protein-like II"/>
    <property type="match status" value="2"/>
</dbReference>
<sequence length="102" mass="10452">MFERLGIGETMKAKTIIQTAPAQIAQAVARGDAELGVFVINVLIAPGVEIAGPFPAELQQELAFTAAVAANSREAAAARAFIDYLTSPAAAAVIKAKGMNPG</sequence>
<dbReference type="AlphaFoldDB" id="A0A1J5P8X5"/>
<accession>A0A1J5P8X5</accession>
<reference evidence="1" key="1">
    <citation type="submission" date="2016-10" db="EMBL/GenBank/DDBJ databases">
        <title>Sequence of Gallionella enrichment culture.</title>
        <authorList>
            <person name="Poehlein A."/>
            <person name="Muehling M."/>
            <person name="Daniel R."/>
        </authorList>
    </citation>
    <scope>NUCLEOTIDE SEQUENCE</scope>
</reference>
<proteinExistence type="predicted"/>
<name>A0A1J5P8X5_9ZZZZ</name>
<dbReference type="SUPFAM" id="SSF53850">
    <property type="entry name" value="Periplasmic binding protein-like II"/>
    <property type="match status" value="1"/>
</dbReference>
<dbReference type="EMBL" id="MLJW01008283">
    <property type="protein sequence ID" value="OIQ64255.1"/>
    <property type="molecule type" value="Genomic_DNA"/>
</dbReference>
<dbReference type="PANTHER" id="PTHR30632:SF11">
    <property type="entry name" value="BLR4797 PROTEIN"/>
    <property type="match status" value="1"/>
</dbReference>
<dbReference type="InterPro" id="IPR050682">
    <property type="entry name" value="ModA/WtpA"/>
</dbReference>